<evidence type="ECO:0000313" key="1">
    <source>
        <dbReference type="EMBL" id="MCA6068338.1"/>
    </source>
</evidence>
<comment type="caution">
    <text evidence="1">The sequence shown here is derived from an EMBL/GenBank/DDBJ whole genome shotgun (WGS) entry which is preliminary data.</text>
</comment>
<name>A0ABS8A317_9FLAO</name>
<protein>
    <recommendedName>
        <fullName evidence="3">DUF4304 domain-containing protein</fullName>
    </recommendedName>
</protein>
<dbReference type="Proteomes" id="UP000618240">
    <property type="component" value="Unassembled WGS sequence"/>
</dbReference>
<gene>
    <name evidence="1" type="ORF">JI747_014190</name>
</gene>
<dbReference type="RefSeq" id="WP_225689559.1">
    <property type="nucleotide sequence ID" value="NZ_JAERSE020000004.1"/>
</dbReference>
<accession>A0ABS8A317</accession>
<proteinExistence type="predicted"/>
<dbReference type="EMBL" id="JAERSE020000004">
    <property type="protein sequence ID" value="MCA6068338.1"/>
    <property type="molecule type" value="Genomic_DNA"/>
</dbReference>
<keyword evidence="2" id="KW-1185">Reference proteome</keyword>
<organism evidence="1 2">
    <name type="scientific">Chryseobacterium tagetis</name>
    <dbReference type="NCBI Taxonomy" id="2801334"/>
    <lineage>
        <taxon>Bacteria</taxon>
        <taxon>Pseudomonadati</taxon>
        <taxon>Bacteroidota</taxon>
        <taxon>Flavobacteriia</taxon>
        <taxon>Flavobacteriales</taxon>
        <taxon>Weeksellaceae</taxon>
        <taxon>Chryseobacterium group</taxon>
        <taxon>Chryseobacterium</taxon>
    </lineage>
</organism>
<reference evidence="1 2" key="1">
    <citation type="submission" date="2021-09" db="EMBL/GenBank/DDBJ databases">
        <title>Genome sequencing and assembly of Chryseobacterium sp. RG1.</title>
        <authorList>
            <person name="Chhetri G."/>
        </authorList>
    </citation>
    <scope>NUCLEOTIDE SEQUENCE [LARGE SCALE GENOMIC DNA]</scope>
    <source>
        <strain evidence="1 2">RG1</strain>
    </source>
</reference>
<sequence>MNYDFYKRTFEAIVKDIPRKQFDETGLEISVHEVMESIALKIYKPKWSGDFQSPLTSKSRIFFSVWVNNKTNKEEKLYYNIHALKLRWLKGYKISSREFAEKFRNRFIEKQNDWENVSIDFGPLTLMEGWLDLNAETIHNDIIDLSGKFLKISPLIDETLETFKT</sequence>
<evidence type="ECO:0000313" key="2">
    <source>
        <dbReference type="Proteomes" id="UP000618240"/>
    </source>
</evidence>
<evidence type="ECO:0008006" key="3">
    <source>
        <dbReference type="Google" id="ProtNLM"/>
    </source>
</evidence>